<dbReference type="EMBL" id="JAVHJM010000011">
    <property type="protein sequence ID" value="KAK6502640.1"/>
    <property type="molecule type" value="Genomic_DNA"/>
</dbReference>
<evidence type="ECO:0000313" key="2">
    <source>
        <dbReference type="Proteomes" id="UP001307849"/>
    </source>
</evidence>
<keyword evidence="2" id="KW-1185">Reference proteome</keyword>
<sequence length="79" mass="9047">MSTRPKPGRQETTREPMIPPEIWHEIFENGLKCIRNLRFVFNSASEETSVEEGRGSVCHEATRYQDVFQGIEPGQLKGI</sequence>
<name>A0AAN8N4M9_9PEZI</name>
<feature type="non-terminal residue" evidence="1">
    <location>
        <position position="79"/>
    </location>
</feature>
<organism evidence="1 2">
    <name type="scientific">Arthrobotrys conoides</name>
    <dbReference type="NCBI Taxonomy" id="74498"/>
    <lineage>
        <taxon>Eukaryota</taxon>
        <taxon>Fungi</taxon>
        <taxon>Dikarya</taxon>
        <taxon>Ascomycota</taxon>
        <taxon>Pezizomycotina</taxon>
        <taxon>Orbiliomycetes</taxon>
        <taxon>Orbiliales</taxon>
        <taxon>Orbiliaceae</taxon>
        <taxon>Arthrobotrys</taxon>
    </lineage>
</organism>
<gene>
    <name evidence="1" type="ORF">TWF506_003220</name>
</gene>
<dbReference type="AlphaFoldDB" id="A0AAN8N4M9"/>
<evidence type="ECO:0000313" key="1">
    <source>
        <dbReference type="EMBL" id="KAK6502640.1"/>
    </source>
</evidence>
<protein>
    <submittedName>
        <fullName evidence="1">Uncharacterized protein</fullName>
    </submittedName>
</protein>
<comment type="caution">
    <text evidence="1">The sequence shown here is derived from an EMBL/GenBank/DDBJ whole genome shotgun (WGS) entry which is preliminary data.</text>
</comment>
<reference evidence="1 2" key="1">
    <citation type="submission" date="2019-10" db="EMBL/GenBank/DDBJ databases">
        <authorList>
            <person name="Palmer J.M."/>
        </authorList>
    </citation>
    <scope>NUCLEOTIDE SEQUENCE [LARGE SCALE GENOMIC DNA]</scope>
    <source>
        <strain evidence="1 2">TWF506</strain>
    </source>
</reference>
<accession>A0AAN8N4M9</accession>
<proteinExistence type="predicted"/>
<dbReference type="Proteomes" id="UP001307849">
    <property type="component" value="Unassembled WGS sequence"/>
</dbReference>